<keyword evidence="4" id="KW-1185">Reference proteome</keyword>
<dbReference type="EMBL" id="BMHZ01000001">
    <property type="protein sequence ID" value="GGG97231.1"/>
    <property type="molecule type" value="Genomic_DNA"/>
</dbReference>
<sequence>MSTEKKTWLGRVFASIAALFMNNYESWLKKLWKNIAEELKPDLINIVQIIERVKSFVDGPGIDLITAAIPGEVDDKAVAWLRSILHNLLAELDLTDKPTSELTKVDKQSLATRFTEEVTGLPFDQASTTIKTAYWNVVKLVN</sequence>
<name>A0A7W6K9N9_9SPHI</name>
<dbReference type="EMBL" id="JACIEF010000002">
    <property type="protein sequence ID" value="MBB4107759.1"/>
    <property type="molecule type" value="Genomic_DNA"/>
</dbReference>
<gene>
    <name evidence="1" type="ORF">GCM10007422_08950</name>
    <name evidence="2" type="ORF">GGQ60_001740</name>
</gene>
<accession>A0A7W6K9N9</accession>
<evidence type="ECO:0000313" key="4">
    <source>
        <dbReference type="Proteomes" id="UP000642938"/>
    </source>
</evidence>
<evidence type="ECO:0000313" key="1">
    <source>
        <dbReference type="EMBL" id="GGG97231.1"/>
    </source>
</evidence>
<reference evidence="4" key="2">
    <citation type="journal article" date="2019" name="Int. J. Syst. Evol. Microbiol.">
        <title>The Global Catalogue of Microorganisms (GCM) 10K type strain sequencing project: providing services to taxonomists for standard genome sequencing and annotation.</title>
        <authorList>
            <consortium name="The Broad Institute Genomics Platform"/>
            <consortium name="The Broad Institute Genome Sequencing Center for Infectious Disease"/>
            <person name="Wu L."/>
            <person name="Ma J."/>
        </authorList>
    </citation>
    <scope>NUCLEOTIDE SEQUENCE [LARGE SCALE GENOMIC DNA]</scope>
    <source>
        <strain evidence="4">CGMCC 1.15287</strain>
    </source>
</reference>
<proteinExistence type="predicted"/>
<dbReference type="RefSeq" id="WP_183762285.1">
    <property type="nucleotide sequence ID" value="NZ_BMHZ01000001.1"/>
</dbReference>
<dbReference type="Proteomes" id="UP000532273">
    <property type="component" value="Unassembled WGS sequence"/>
</dbReference>
<comment type="caution">
    <text evidence="2">The sequence shown here is derived from an EMBL/GenBank/DDBJ whole genome shotgun (WGS) entry which is preliminary data.</text>
</comment>
<evidence type="ECO:0000313" key="2">
    <source>
        <dbReference type="EMBL" id="MBB4107759.1"/>
    </source>
</evidence>
<dbReference type="AlphaFoldDB" id="A0A7W6K9N9"/>
<organism evidence="2 3">
    <name type="scientific">Pedobacter zeae</name>
    <dbReference type="NCBI Taxonomy" id="1737356"/>
    <lineage>
        <taxon>Bacteria</taxon>
        <taxon>Pseudomonadati</taxon>
        <taxon>Bacteroidota</taxon>
        <taxon>Sphingobacteriia</taxon>
        <taxon>Sphingobacteriales</taxon>
        <taxon>Sphingobacteriaceae</taxon>
        <taxon>Pedobacter</taxon>
    </lineage>
</organism>
<reference evidence="1" key="4">
    <citation type="submission" date="2024-05" db="EMBL/GenBank/DDBJ databases">
        <authorList>
            <person name="Sun Q."/>
            <person name="Zhou Y."/>
        </authorList>
    </citation>
    <scope>NUCLEOTIDE SEQUENCE</scope>
    <source>
        <strain evidence="1">CGMCC 1.15287</strain>
    </source>
</reference>
<reference evidence="1" key="1">
    <citation type="journal article" date="2014" name="Int. J. Syst. Evol. Microbiol.">
        <title>Complete genome of a new Firmicutes species belonging to the dominant human colonic microbiota ('Ruminococcus bicirculans') reveals two chromosomes and a selective capacity to utilize plant glucans.</title>
        <authorList>
            <consortium name="NISC Comparative Sequencing Program"/>
            <person name="Wegmann U."/>
            <person name="Louis P."/>
            <person name="Goesmann A."/>
            <person name="Henrissat B."/>
            <person name="Duncan S.H."/>
            <person name="Flint H.J."/>
        </authorList>
    </citation>
    <scope>NUCLEOTIDE SEQUENCE</scope>
    <source>
        <strain evidence="1">CGMCC 1.15287</strain>
    </source>
</reference>
<reference evidence="2 3" key="3">
    <citation type="submission" date="2020-08" db="EMBL/GenBank/DDBJ databases">
        <title>Genomic Encyclopedia of Type Strains, Phase IV (KMG-IV): sequencing the most valuable type-strain genomes for metagenomic binning, comparative biology and taxonomic classification.</title>
        <authorList>
            <person name="Goeker M."/>
        </authorList>
    </citation>
    <scope>NUCLEOTIDE SEQUENCE [LARGE SCALE GENOMIC DNA]</scope>
    <source>
        <strain evidence="2 3">DSM 100774</strain>
    </source>
</reference>
<protein>
    <submittedName>
        <fullName evidence="2">Uncharacterized protein</fullName>
    </submittedName>
</protein>
<dbReference type="Proteomes" id="UP000642938">
    <property type="component" value="Unassembled WGS sequence"/>
</dbReference>
<evidence type="ECO:0000313" key="3">
    <source>
        <dbReference type="Proteomes" id="UP000532273"/>
    </source>
</evidence>